<dbReference type="WBParaSite" id="PEQ_0000079201-mRNA-1">
    <property type="protein sequence ID" value="PEQ_0000079201-mRNA-1"/>
    <property type="gene ID" value="PEQ_0000079201"/>
</dbReference>
<protein>
    <submittedName>
        <fullName evidence="4">Uncharacterized protein</fullName>
    </submittedName>
</protein>
<evidence type="ECO:0000256" key="1">
    <source>
        <dbReference type="SAM" id="Phobius"/>
    </source>
</evidence>
<name>A0A914RGE3_PAREQ</name>
<feature type="chain" id="PRO_5037977816" evidence="2">
    <location>
        <begin position="16"/>
        <end position="64"/>
    </location>
</feature>
<feature type="signal peptide" evidence="2">
    <location>
        <begin position="1"/>
        <end position="15"/>
    </location>
</feature>
<keyword evidence="3" id="KW-1185">Reference proteome</keyword>
<keyword evidence="2" id="KW-0732">Signal</keyword>
<organism evidence="3 4">
    <name type="scientific">Parascaris equorum</name>
    <name type="common">Equine roundworm</name>
    <dbReference type="NCBI Taxonomy" id="6256"/>
    <lineage>
        <taxon>Eukaryota</taxon>
        <taxon>Metazoa</taxon>
        <taxon>Ecdysozoa</taxon>
        <taxon>Nematoda</taxon>
        <taxon>Chromadorea</taxon>
        <taxon>Rhabditida</taxon>
        <taxon>Spirurina</taxon>
        <taxon>Ascaridomorpha</taxon>
        <taxon>Ascaridoidea</taxon>
        <taxon>Ascarididae</taxon>
        <taxon>Parascaris</taxon>
    </lineage>
</organism>
<evidence type="ECO:0000256" key="2">
    <source>
        <dbReference type="SAM" id="SignalP"/>
    </source>
</evidence>
<evidence type="ECO:0000313" key="3">
    <source>
        <dbReference type="Proteomes" id="UP000887564"/>
    </source>
</evidence>
<keyword evidence="1" id="KW-1133">Transmembrane helix</keyword>
<dbReference type="Proteomes" id="UP000887564">
    <property type="component" value="Unplaced"/>
</dbReference>
<accession>A0A914RGE3</accession>
<proteinExistence type="predicted"/>
<keyword evidence="1" id="KW-0812">Transmembrane</keyword>
<keyword evidence="1" id="KW-0472">Membrane</keyword>
<feature type="transmembrane region" description="Helical" evidence="1">
    <location>
        <begin position="31"/>
        <end position="60"/>
    </location>
</feature>
<sequence>MFSSIVLFAMSLCWAKYSPSNIIDQDPRIFFWTMGTVFSNIAMIGKAALLLLTSCLLYLYSNAA</sequence>
<evidence type="ECO:0000313" key="4">
    <source>
        <dbReference type="WBParaSite" id="PEQ_0000079201-mRNA-1"/>
    </source>
</evidence>
<reference evidence="4" key="1">
    <citation type="submission" date="2022-11" db="UniProtKB">
        <authorList>
            <consortium name="WormBaseParasite"/>
        </authorList>
    </citation>
    <scope>IDENTIFICATION</scope>
</reference>
<dbReference type="AlphaFoldDB" id="A0A914RGE3"/>